<evidence type="ECO:0000256" key="4">
    <source>
        <dbReference type="ARBA" id="ARBA00022723"/>
    </source>
</evidence>
<dbReference type="CDD" id="cd00143">
    <property type="entry name" value="PP2Cc"/>
    <property type="match status" value="1"/>
</dbReference>
<dbReference type="PROSITE" id="PS51746">
    <property type="entry name" value="PPM_2"/>
    <property type="match status" value="1"/>
</dbReference>
<evidence type="ECO:0000256" key="7">
    <source>
        <dbReference type="ARBA" id="ARBA00022912"/>
    </source>
</evidence>
<organism evidence="12 13">
    <name type="scientific">Sphagnum jensenii</name>
    <dbReference type="NCBI Taxonomy" id="128206"/>
    <lineage>
        <taxon>Eukaryota</taxon>
        <taxon>Viridiplantae</taxon>
        <taxon>Streptophyta</taxon>
        <taxon>Embryophyta</taxon>
        <taxon>Bryophyta</taxon>
        <taxon>Sphagnophytina</taxon>
        <taxon>Sphagnopsida</taxon>
        <taxon>Sphagnales</taxon>
        <taxon>Sphagnaceae</taxon>
        <taxon>Sphagnum</taxon>
    </lineage>
</organism>
<dbReference type="PROSITE" id="PS01032">
    <property type="entry name" value="PPM_1"/>
    <property type="match status" value="1"/>
</dbReference>
<feature type="compositionally biased region" description="Basic and acidic residues" evidence="10">
    <location>
        <begin position="43"/>
        <end position="55"/>
    </location>
</feature>
<comment type="cofactor">
    <cofactor evidence="2">
        <name>Mg(2+)</name>
        <dbReference type="ChEBI" id="CHEBI:18420"/>
    </cofactor>
</comment>
<reference evidence="12" key="1">
    <citation type="submission" date="2024-02" db="EMBL/GenBank/DDBJ databases">
        <authorList>
            <consortium name="ELIXIR-Norway"/>
            <consortium name="Elixir Norway"/>
        </authorList>
    </citation>
    <scope>NUCLEOTIDE SEQUENCE</scope>
</reference>
<dbReference type="PANTHER" id="PTHR13832">
    <property type="entry name" value="PROTEIN PHOSPHATASE 2C"/>
    <property type="match status" value="1"/>
</dbReference>
<dbReference type="SUPFAM" id="SSF81606">
    <property type="entry name" value="PP2C-like"/>
    <property type="match status" value="1"/>
</dbReference>
<dbReference type="PANTHER" id="PTHR13832:SF790">
    <property type="entry name" value="PROTEIN PHOSPHATASE 2C 22-RELATED"/>
    <property type="match status" value="1"/>
</dbReference>
<comment type="cofactor">
    <cofactor evidence="1">
        <name>Mn(2+)</name>
        <dbReference type="ChEBI" id="CHEBI:29035"/>
    </cofactor>
</comment>
<keyword evidence="8" id="KW-0464">Manganese</keyword>
<comment type="similarity">
    <text evidence="9">Belongs to the PP2C family.</text>
</comment>
<evidence type="ECO:0000256" key="8">
    <source>
        <dbReference type="ARBA" id="ARBA00023211"/>
    </source>
</evidence>
<dbReference type="InterPro" id="IPR000222">
    <property type="entry name" value="PP2C_BS"/>
</dbReference>
<name>A0ABP0WHR0_9BRYO</name>
<dbReference type="InterPro" id="IPR001932">
    <property type="entry name" value="PPM-type_phosphatase-like_dom"/>
</dbReference>
<evidence type="ECO:0000256" key="1">
    <source>
        <dbReference type="ARBA" id="ARBA00001936"/>
    </source>
</evidence>
<dbReference type="Pfam" id="PF00481">
    <property type="entry name" value="PP2C"/>
    <property type="match status" value="1"/>
</dbReference>
<evidence type="ECO:0000259" key="11">
    <source>
        <dbReference type="PROSITE" id="PS51746"/>
    </source>
</evidence>
<proteinExistence type="inferred from homology"/>
<evidence type="ECO:0000313" key="12">
    <source>
        <dbReference type="EMBL" id="CAK9266418.1"/>
    </source>
</evidence>
<protein>
    <recommendedName>
        <fullName evidence="3">protein-serine/threonine phosphatase</fullName>
        <ecNumber evidence="3">3.1.3.16</ecNumber>
    </recommendedName>
</protein>
<evidence type="ECO:0000256" key="2">
    <source>
        <dbReference type="ARBA" id="ARBA00001946"/>
    </source>
</evidence>
<dbReference type="InterPro" id="IPR036457">
    <property type="entry name" value="PPM-type-like_dom_sf"/>
</dbReference>
<keyword evidence="4" id="KW-0479">Metal-binding</keyword>
<evidence type="ECO:0000256" key="6">
    <source>
        <dbReference type="ARBA" id="ARBA00022842"/>
    </source>
</evidence>
<evidence type="ECO:0000256" key="10">
    <source>
        <dbReference type="SAM" id="MobiDB-lite"/>
    </source>
</evidence>
<evidence type="ECO:0000313" key="13">
    <source>
        <dbReference type="Proteomes" id="UP001497444"/>
    </source>
</evidence>
<feature type="domain" description="PPM-type phosphatase" evidence="11">
    <location>
        <begin position="109"/>
        <end position="373"/>
    </location>
</feature>
<keyword evidence="6" id="KW-0460">Magnesium</keyword>
<dbReference type="EC" id="3.1.3.16" evidence="3"/>
<keyword evidence="13" id="KW-1185">Reference proteome</keyword>
<dbReference type="InterPro" id="IPR015655">
    <property type="entry name" value="PP2C"/>
</dbReference>
<dbReference type="EMBL" id="OZ020113">
    <property type="protein sequence ID" value="CAK9266418.1"/>
    <property type="molecule type" value="Genomic_DNA"/>
</dbReference>
<sequence length="414" mass="44812">MAAGTEIAQPVSALDGAYKPLPLDDGNLKENGAVVDNKNSSPTEKDVVVDMDKSGRPPRPLTTSISASTTVSIRGCVTHALISSIAREEHDAAINGREVVKVEFQPVYRSGVWSDTGRRPVMEDAHVRIDDLETHLGPEGDHEASGAFYGVFDGHGGKDAASYVKENVLQYILDDVAFPTAVEDAMRSAFLRLDDAFAKACSVNHDLSSGTTALTALLSGRNLLVANAGDCRAVLCRRGKAVEMSRDHKAGCSREKLRIEKVGGYVDDGYLNGQLAVARAIGDWHMAGLKEQGVEGPLSAEPEMQHEVLTEEDEFLVIGCDGLWDVFTSQNAVDFARKQLQLHNDPERCSMELVAEALKRSSGDNLTVVTVCFKMEPPPPLSVWKPRVRRSFSAEGISNLQGLLNNCHPIASNF</sequence>
<accession>A0ABP0WHR0</accession>
<evidence type="ECO:0000256" key="3">
    <source>
        <dbReference type="ARBA" id="ARBA00013081"/>
    </source>
</evidence>
<feature type="region of interest" description="Disordered" evidence="10">
    <location>
        <begin position="1"/>
        <end position="65"/>
    </location>
</feature>
<evidence type="ECO:0000256" key="9">
    <source>
        <dbReference type="RuleBase" id="RU003465"/>
    </source>
</evidence>
<evidence type="ECO:0000256" key="5">
    <source>
        <dbReference type="ARBA" id="ARBA00022801"/>
    </source>
</evidence>
<keyword evidence="5 9" id="KW-0378">Hydrolase</keyword>
<dbReference type="Proteomes" id="UP001497444">
    <property type="component" value="Chromosome 18"/>
</dbReference>
<keyword evidence="7 9" id="KW-0904">Protein phosphatase</keyword>
<dbReference type="SMART" id="SM00332">
    <property type="entry name" value="PP2Cc"/>
    <property type="match status" value="1"/>
</dbReference>
<gene>
    <name evidence="12" type="ORF">CSSPJE1EN1_LOCUS11896</name>
</gene>
<dbReference type="Gene3D" id="3.60.40.10">
    <property type="entry name" value="PPM-type phosphatase domain"/>
    <property type="match status" value="1"/>
</dbReference>